<gene>
    <name evidence="1" type="ORF">FALBO_7919</name>
</gene>
<dbReference type="EMBL" id="JAADYS010001068">
    <property type="protein sequence ID" value="KAF4465247.1"/>
    <property type="molecule type" value="Genomic_DNA"/>
</dbReference>
<comment type="caution">
    <text evidence="1">The sequence shown here is derived from an EMBL/GenBank/DDBJ whole genome shotgun (WGS) entry which is preliminary data.</text>
</comment>
<dbReference type="OrthoDB" id="5243686at2759"/>
<evidence type="ECO:0000313" key="2">
    <source>
        <dbReference type="Proteomes" id="UP000554235"/>
    </source>
</evidence>
<name>A0A8H4L993_9HYPO</name>
<dbReference type="Proteomes" id="UP000554235">
    <property type="component" value="Unassembled WGS sequence"/>
</dbReference>
<proteinExistence type="predicted"/>
<protein>
    <submittedName>
        <fullName evidence="1">Uncharacterized protein</fullName>
    </submittedName>
</protein>
<sequence>MTGRSSGHHRRPRAPSVGFLFIVNKLVIEAPDVDAYQHHIPPTTVNGYRGEFPSTAMRYRDGEITPATGFQWYRDTTSLPASGKLLWADGNGGWAPDGAGGVWGAQEYKTFAVAACNPLLPIMVVDQDPLATHSTGCWELLRIFHPRQPDLVGISQVAIPESPMGQGGNPVRYVAGRSPSWMPSLLPKTYRSPLSSAPSSRGLGGELPIILGLMALSADNKERNAATDEVFLGVNGHGRKWRNGEWRGNDPPKGYPDTAQDDPRVFLVKVFYDPEHPITPETFRWFEWQNAIVRESR</sequence>
<dbReference type="AlphaFoldDB" id="A0A8H4L993"/>
<accession>A0A8H4L993</accession>
<keyword evidence="2" id="KW-1185">Reference proteome</keyword>
<evidence type="ECO:0000313" key="1">
    <source>
        <dbReference type="EMBL" id="KAF4465247.1"/>
    </source>
</evidence>
<reference evidence="1 2" key="1">
    <citation type="submission" date="2020-01" db="EMBL/GenBank/DDBJ databases">
        <title>Identification and distribution of gene clusters putatively required for synthesis of sphingolipid metabolism inhibitors in phylogenetically diverse species of the filamentous fungus Fusarium.</title>
        <authorList>
            <person name="Kim H.-S."/>
            <person name="Busman M."/>
            <person name="Brown D.W."/>
            <person name="Divon H."/>
            <person name="Uhlig S."/>
            <person name="Proctor R.H."/>
        </authorList>
    </citation>
    <scope>NUCLEOTIDE SEQUENCE [LARGE SCALE GENOMIC DNA]</scope>
    <source>
        <strain evidence="1 2">NRRL 20459</strain>
    </source>
</reference>
<organism evidence="1 2">
    <name type="scientific">Fusarium albosuccineum</name>
    <dbReference type="NCBI Taxonomy" id="1237068"/>
    <lineage>
        <taxon>Eukaryota</taxon>
        <taxon>Fungi</taxon>
        <taxon>Dikarya</taxon>
        <taxon>Ascomycota</taxon>
        <taxon>Pezizomycotina</taxon>
        <taxon>Sordariomycetes</taxon>
        <taxon>Hypocreomycetidae</taxon>
        <taxon>Hypocreales</taxon>
        <taxon>Nectriaceae</taxon>
        <taxon>Fusarium</taxon>
        <taxon>Fusarium decemcellulare species complex</taxon>
    </lineage>
</organism>